<feature type="region of interest" description="Disordered" evidence="1">
    <location>
        <begin position="218"/>
        <end position="252"/>
    </location>
</feature>
<dbReference type="Ensembl" id="ENSMMUT00000008895.4">
    <property type="protein sequence ID" value="ENSMMUP00000008364.4"/>
    <property type="gene ID" value="ENSMMUG00000006343.4"/>
</dbReference>
<feature type="compositionally biased region" description="Basic and acidic residues" evidence="1">
    <location>
        <begin position="36"/>
        <end position="50"/>
    </location>
</feature>
<feature type="compositionally biased region" description="Basic and acidic residues" evidence="1">
    <location>
        <begin position="235"/>
        <end position="247"/>
    </location>
</feature>
<dbReference type="GeneTree" id="ENSGT00390000008330"/>
<reference evidence="3" key="3">
    <citation type="submission" date="2025-08" db="UniProtKB">
        <authorList>
            <consortium name="Ensembl"/>
        </authorList>
    </citation>
    <scope>IDENTIFICATION</scope>
    <source>
        <strain evidence="3">17573</strain>
    </source>
</reference>
<feature type="compositionally biased region" description="Basic and acidic residues" evidence="1">
    <location>
        <begin position="291"/>
        <end position="303"/>
    </location>
</feature>
<name>F7HE67_MACMU</name>
<evidence type="ECO:0000256" key="1">
    <source>
        <dbReference type="SAM" id="MobiDB-lite"/>
    </source>
</evidence>
<dbReference type="Pfam" id="PF15084">
    <property type="entry name" value="DUF4550"/>
    <property type="match status" value="1"/>
</dbReference>
<evidence type="ECO:0000313" key="3">
    <source>
        <dbReference type="Ensembl" id="ENSMMUP00000008364.4"/>
    </source>
</evidence>
<reference evidence="3" key="2">
    <citation type="submission" date="2019-01" db="EMBL/GenBank/DDBJ databases">
        <authorList>
            <person name="Graves T."/>
            <person name="Eichler E.E."/>
            <person name="Wilson R.K."/>
        </authorList>
    </citation>
    <scope>NUCLEOTIDE SEQUENCE [LARGE SCALE GENOMIC DNA]</scope>
    <source>
        <strain evidence="3">17573</strain>
    </source>
</reference>
<dbReference type="HOGENOM" id="CLU_009822_1_0_1"/>
<dbReference type="ExpressionAtlas" id="F7HE67">
    <property type="expression patterns" value="baseline"/>
</dbReference>
<sequence length="1100" mass="125865">MSLNAWEWEEDPASIEPISSITSFYQSTSECDVEEHLKAKARAQESDSDRQCSSTESSSETASTFSSDVPHVVPCTFTISLAFPVNTGHKGKYASLIEKYKKHPKTDSSVSKLRRFYHIEYFLLPDDGEPKKVDILLFPMVAKVFLESGVKTVKPWHEGDKAWVSWEQTFNINVTKELLKKINFHKITLRLWNSKDKMSRKVRYYRLKTAGFTDDMGAFHKSGSHQAEPENSSKNSEEYEKSPKMDDSSTVQWSVSRTPTISLAGASMMEIKELIESESLSSLTNILDRQRSQIKGKDSEGRKKIQRRHKKPPAEEEADPTLTGLRKQSAFSIQLAVMPLLAGWQTVMSRGSEKSANILDCLLTLKTEVPIMTEEQKQDLNPLTIKIKCASCLPSQPVPIQELERLCMPVYCKYQFHKTPVHKTKGEPHGTHVYFRDINVIFLGALHPSDLREYLEGPPMMVEVHDRDRKSEEFSQKPVLFGEDPLDSYLNFRALISPRETENNPFESQNKMWYPYGIAQVSFADLLLGHKYLNLAVPIHSCEVQPTHCSQDSGRRKVVGLGVPRDGHQHGPMPMGNYLEADSQLKLRVDIAVPLRAGAGAADPDLGGSQFGRIIFVFDFKKVSLLHSLLQDITMINAKALGLDSYPLRTLQQILSAFKMRVRVQEQQYLDVLTGFHLLDGKTHLFILEGLANQGLKQLWENHQSWIPRSEHGKYKVLYNSQLLFRSRLYGDLEAILYHVHLFQPTELLLQQAVLFLRDTEWRRVFQALTRIHDICYNSTTLWDVMVRNLLPSSAMIKDLSQEFGMPLSQEELTDEKLFALPPQPTPNLEDYHGRDSSLTLEIHAHQEKYLQWRSAMLLKNKDKKHSFIQKNITEAYQVSKKPPKSVAKVIKISAPANKAVYNYSIQTMNSTELAKKQLYQEMAKEPRKRFTYSQDYLSAMVEPLDLKEEEKKAQKKSRQAWLTARGFQVTGLQSDTEGSFQDLKLPPIKELNEEWKENSLFANVLEPVLDRDRWSWDRHHVDFDLYKKPPPFLKLPPSPVPTPVTGNRQGFAKLGLLMPWAGRSSVPLCIFSGIHFVYAINQTFYAKKIKMQNGSDRRD</sequence>
<evidence type="ECO:0000259" key="2">
    <source>
        <dbReference type="Pfam" id="PF15084"/>
    </source>
</evidence>
<dbReference type="Bgee" id="ENSMMUG00000006343">
    <property type="expression patterns" value="Expressed in spermatid and 20 other cell types or tissues"/>
</dbReference>
<dbReference type="InterPro" id="IPR027876">
    <property type="entry name" value="DUF4550"/>
</dbReference>
<dbReference type="VEuPathDB" id="HostDB:ENSMMUG00000006343"/>
<feature type="compositionally biased region" description="Low complexity" evidence="1">
    <location>
        <begin position="51"/>
        <end position="67"/>
    </location>
</feature>
<organism evidence="3 4">
    <name type="scientific">Macaca mulatta</name>
    <name type="common">Rhesus macaque</name>
    <dbReference type="NCBI Taxonomy" id="9544"/>
    <lineage>
        <taxon>Eukaryota</taxon>
        <taxon>Metazoa</taxon>
        <taxon>Chordata</taxon>
        <taxon>Craniata</taxon>
        <taxon>Vertebrata</taxon>
        <taxon>Euteleostomi</taxon>
        <taxon>Mammalia</taxon>
        <taxon>Eutheria</taxon>
        <taxon>Euarchontoglires</taxon>
        <taxon>Primates</taxon>
        <taxon>Haplorrhini</taxon>
        <taxon>Catarrhini</taxon>
        <taxon>Cercopithecidae</taxon>
        <taxon>Cercopithecinae</taxon>
        <taxon>Macaca</taxon>
    </lineage>
</organism>
<accession>F7HE67</accession>
<reference evidence="3" key="4">
    <citation type="submission" date="2025-09" db="UniProtKB">
        <authorList>
            <consortium name="Ensembl"/>
        </authorList>
    </citation>
    <scope>IDENTIFICATION</scope>
    <source>
        <strain evidence="3">17573</strain>
    </source>
</reference>
<dbReference type="AlphaFoldDB" id="F7HE67"/>
<feature type="region of interest" description="Disordered" evidence="1">
    <location>
        <begin position="291"/>
        <end position="323"/>
    </location>
</feature>
<feature type="domain" description="DUF4550" evidence="2">
    <location>
        <begin position="115"/>
        <end position="208"/>
    </location>
</feature>
<dbReference type="eggNOG" id="ENOG502QU03">
    <property type="taxonomic scope" value="Eukaryota"/>
</dbReference>
<keyword evidence="4" id="KW-1185">Reference proteome</keyword>
<proteinExistence type="predicted"/>
<protein>
    <submittedName>
        <fullName evidence="3">Cilia and flagella associated protein 92 (putative)</fullName>
    </submittedName>
</protein>
<feature type="region of interest" description="Disordered" evidence="1">
    <location>
        <begin position="36"/>
        <end position="67"/>
    </location>
</feature>
<dbReference type="PANTHER" id="PTHR33667:SF7">
    <property type="entry name" value="RIKEN CDNA 1810020O05 GENE"/>
    <property type="match status" value="1"/>
</dbReference>
<evidence type="ECO:0000313" key="4">
    <source>
        <dbReference type="Proteomes" id="UP000006718"/>
    </source>
</evidence>
<gene>
    <name evidence="3" type="primary">CFAP92</name>
</gene>
<dbReference type="PANTHER" id="PTHR33667">
    <property type="entry name" value="SI:DKEY-57N24.6"/>
    <property type="match status" value="1"/>
</dbReference>
<dbReference type="Proteomes" id="UP000006718">
    <property type="component" value="Chromosome 2"/>
</dbReference>
<reference evidence="4" key="1">
    <citation type="journal article" date="2007" name="Science">
        <title>Evolutionary and biomedical insights from the rhesus macaque genome.</title>
        <authorList>
            <person name="Gibbs R.A."/>
            <person name="Rogers J."/>
            <person name="Katze M.G."/>
            <person name="Bumgarner R."/>
            <person name="Weinstock G.M."/>
            <person name="Mardis E.R."/>
            <person name="Remington K.A."/>
            <person name="Strausberg R.L."/>
            <person name="Venter J.C."/>
            <person name="Wilson R.K."/>
            <person name="Batzer M.A."/>
            <person name="Bustamante C.D."/>
            <person name="Eichler E.E."/>
            <person name="Hahn M.W."/>
            <person name="Hardison R.C."/>
            <person name="Makova K.D."/>
            <person name="Miller W."/>
            <person name="Milosavljevic A."/>
            <person name="Palermo R.E."/>
            <person name="Siepel A."/>
            <person name="Sikela J.M."/>
            <person name="Attaway T."/>
            <person name="Bell S."/>
            <person name="Bernard K.E."/>
            <person name="Buhay C.J."/>
            <person name="Chandrabose M.N."/>
            <person name="Dao M."/>
            <person name="Davis C."/>
            <person name="Delehaunty K.D."/>
            <person name="Ding Y."/>
            <person name="Dinh H.H."/>
            <person name="Dugan-Rocha S."/>
            <person name="Fulton L.A."/>
            <person name="Gabisi R.A."/>
            <person name="Garner T.T."/>
            <person name="Godfrey J."/>
            <person name="Hawes A.C."/>
            <person name="Hernandez J."/>
            <person name="Hines S."/>
            <person name="Holder M."/>
            <person name="Hume J."/>
            <person name="Jhangiani S.N."/>
            <person name="Joshi V."/>
            <person name="Khan Z.M."/>
            <person name="Kirkness E.F."/>
            <person name="Cree A."/>
            <person name="Fowler R.G."/>
            <person name="Lee S."/>
            <person name="Lewis L.R."/>
            <person name="Li Z."/>
            <person name="Liu Y.-S."/>
            <person name="Moore S.M."/>
            <person name="Muzny D."/>
            <person name="Nazareth L.V."/>
            <person name="Ngo D.N."/>
            <person name="Okwuonu G.O."/>
            <person name="Pai G."/>
            <person name="Parker D."/>
            <person name="Paul H.A."/>
            <person name="Pfannkoch C."/>
            <person name="Pohl C.S."/>
            <person name="Rogers Y.-H.C."/>
            <person name="Ruiz S.J."/>
            <person name="Sabo A."/>
            <person name="Santibanez J."/>
            <person name="Schneider B.W."/>
            <person name="Smith S.M."/>
            <person name="Sodergren E."/>
            <person name="Svatek A.F."/>
            <person name="Utterback T.R."/>
            <person name="Vattathil S."/>
            <person name="Warren W."/>
            <person name="White C.S."/>
            <person name="Chinwalla A.T."/>
            <person name="Feng Y."/>
            <person name="Halpern A.L."/>
            <person name="Hillier L.W."/>
            <person name="Huang X."/>
            <person name="Minx P."/>
            <person name="Nelson J.O."/>
            <person name="Pepin K.H."/>
            <person name="Qin X."/>
            <person name="Sutton G.G."/>
            <person name="Venter E."/>
            <person name="Walenz B.P."/>
            <person name="Wallis J.W."/>
            <person name="Worley K.C."/>
            <person name="Yang S.-P."/>
            <person name="Jones S.M."/>
            <person name="Marra M.A."/>
            <person name="Rocchi M."/>
            <person name="Schein J.E."/>
            <person name="Baertsch R."/>
            <person name="Clarke L."/>
            <person name="Csuros M."/>
            <person name="Glasscock J."/>
            <person name="Harris R.A."/>
            <person name="Havlak P."/>
            <person name="Jackson A.R."/>
            <person name="Jiang H."/>
            <person name="Liu Y."/>
            <person name="Messina D.N."/>
            <person name="Shen Y."/>
            <person name="Song H.X.-Z."/>
            <person name="Wylie T."/>
            <person name="Zhang L."/>
            <person name="Birney E."/>
            <person name="Han K."/>
            <person name="Konkel M.K."/>
            <person name="Lee J."/>
            <person name="Smit A.F.A."/>
            <person name="Ullmer B."/>
            <person name="Wang H."/>
            <person name="Xing J."/>
            <person name="Burhans R."/>
            <person name="Cheng Z."/>
            <person name="Karro J.E."/>
            <person name="Ma J."/>
            <person name="Raney B."/>
            <person name="She X."/>
            <person name="Cox M.J."/>
            <person name="Demuth J.P."/>
            <person name="Dumas L.J."/>
            <person name="Han S.-G."/>
            <person name="Hopkins J."/>
            <person name="Karimpour-Fard A."/>
            <person name="Kim Y.H."/>
            <person name="Pollack J.R."/>
            <person name="Vinar T."/>
            <person name="Addo-Quaye C."/>
            <person name="Degenhardt J."/>
            <person name="Denby A."/>
            <person name="Hubisz M.J."/>
            <person name="Indap A."/>
            <person name="Kosiol C."/>
            <person name="Lahn B.T."/>
            <person name="Lawson H.A."/>
            <person name="Marklein A."/>
            <person name="Nielsen R."/>
            <person name="Vallender E.J."/>
            <person name="Clark A.G."/>
            <person name="Ferguson B."/>
            <person name="Hernandez R.D."/>
            <person name="Hirani K."/>
            <person name="Kehrer-Sawatzki H."/>
            <person name="Kolb J."/>
            <person name="Patil S."/>
            <person name="Pu L.-L."/>
            <person name="Ren Y."/>
            <person name="Smith D.G."/>
            <person name="Wheeler D.A."/>
            <person name="Schenck I."/>
            <person name="Ball E.V."/>
            <person name="Chen R."/>
            <person name="Cooper D.N."/>
            <person name="Giardine B."/>
            <person name="Hsu F."/>
            <person name="Kent W.J."/>
            <person name="Lesk A."/>
            <person name="Nelson D.L."/>
            <person name="O'brien W.E."/>
            <person name="Pruefer K."/>
            <person name="Stenson P.D."/>
            <person name="Wallace J.C."/>
            <person name="Ke H."/>
            <person name="Liu X.-M."/>
            <person name="Wang P."/>
            <person name="Xiang A.P."/>
            <person name="Yang F."/>
            <person name="Barber G.P."/>
            <person name="Haussler D."/>
            <person name="Karolchik D."/>
            <person name="Kern A.D."/>
            <person name="Kuhn R.M."/>
            <person name="Smith K.E."/>
            <person name="Zwieg A.S."/>
        </authorList>
    </citation>
    <scope>NUCLEOTIDE SEQUENCE [LARGE SCALE GENOMIC DNA]</scope>
    <source>
        <strain evidence="4">17573</strain>
    </source>
</reference>